<keyword evidence="4 7" id="KW-0964">Secreted</keyword>
<keyword evidence="5 7" id="KW-0479">Metal-binding</keyword>
<evidence type="ECO:0000313" key="10">
    <source>
        <dbReference type="Proteomes" id="UP001420932"/>
    </source>
</evidence>
<evidence type="ECO:0000313" key="9">
    <source>
        <dbReference type="EMBL" id="KAK9128149.1"/>
    </source>
</evidence>
<evidence type="ECO:0000256" key="3">
    <source>
        <dbReference type="ARBA" id="ARBA00022523"/>
    </source>
</evidence>
<dbReference type="Proteomes" id="UP001420932">
    <property type="component" value="Unassembled WGS sequence"/>
</dbReference>
<dbReference type="InterPro" id="IPR006045">
    <property type="entry name" value="Cupin_1"/>
</dbReference>
<evidence type="ECO:0000256" key="4">
    <source>
        <dbReference type="ARBA" id="ARBA00022525"/>
    </source>
</evidence>
<keyword evidence="6 7" id="KW-0464">Manganese</keyword>
<dbReference type="Gene3D" id="2.60.120.10">
    <property type="entry name" value="Jelly Rolls"/>
    <property type="match status" value="1"/>
</dbReference>
<protein>
    <recommendedName>
        <fullName evidence="7">Germin-like protein</fullName>
    </recommendedName>
</protein>
<proteinExistence type="inferred from homology"/>
<comment type="similarity">
    <text evidence="2 7">Belongs to the germin family.</text>
</comment>
<dbReference type="Pfam" id="PF00190">
    <property type="entry name" value="Cupin_1"/>
    <property type="match status" value="1"/>
</dbReference>
<gene>
    <name evidence="9" type="ORF">Syun_016946</name>
</gene>
<dbReference type="PRINTS" id="PR00325">
    <property type="entry name" value="GERMIN"/>
</dbReference>
<dbReference type="EMBL" id="JBBNAF010000007">
    <property type="protein sequence ID" value="KAK9128149.1"/>
    <property type="molecule type" value="Genomic_DNA"/>
</dbReference>
<comment type="caution">
    <text evidence="9">The sequence shown here is derived from an EMBL/GenBank/DDBJ whole genome shotgun (WGS) entry which is preliminary data.</text>
</comment>
<dbReference type="PANTHER" id="PTHR31238">
    <property type="entry name" value="GERMIN-LIKE PROTEIN SUBFAMILY 3 MEMBER 3"/>
    <property type="match status" value="1"/>
</dbReference>
<keyword evidence="3 7" id="KW-0052">Apoplast</keyword>
<name>A0AAP0J653_9MAGN</name>
<dbReference type="SUPFAM" id="SSF51182">
    <property type="entry name" value="RmlC-like cupins"/>
    <property type="match status" value="1"/>
</dbReference>
<organism evidence="9 10">
    <name type="scientific">Stephania yunnanensis</name>
    <dbReference type="NCBI Taxonomy" id="152371"/>
    <lineage>
        <taxon>Eukaryota</taxon>
        <taxon>Viridiplantae</taxon>
        <taxon>Streptophyta</taxon>
        <taxon>Embryophyta</taxon>
        <taxon>Tracheophyta</taxon>
        <taxon>Spermatophyta</taxon>
        <taxon>Magnoliopsida</taxon>
        <taxon>Ranunculales</taxon>
        <taxon>Menispermaceae</taxon>
        <taxon>Menispermoideae</taxon>
        <taxon>Cissampelideae</taxon>
        <taxon>Stephania</taxon>
    </lineage>
</organism>
<evidence type="ECO:0000259" key="8">
    <source>
        <dbReference type="Pfam" id="PF00190"/>
    </source>
</evidence>
<accession>A0AAP0J653</accession>
<feature type="domain" description="Cupin type-1" evidence="8">
    <location>
        <begin position="18"/>
        <end position="99"/>
    </location>
</feature>
<evidence type="ECO:0000256" key="2">
    <source>
        <dbReference type="ARBA" id="ARBA00007456"/>
    </source>
</evidence>
<keyword evidence="10" id="KW-1185">Reference proteome</keyword>
<evidence type="ECO:0000256" key="5">
    <source>
        <dbReference type="ARBA" id="ARBA00022723"/>
    </source>
</evidence>
<dbReference type="InterPro" id="IPR011051">
    <property type="entry name" value="RmlC_Cupin_sf"/>
</dbReference>
<comment type="subcellular location">
    <subcellularLocation>
        <location evidence="1 7">Secreted</location>
        <location evidence="1 7">Extracellular space</location>
        <location evidence="1 7">Apoplast</location>
    </subcellularLocation>
</comment>
<evidence type="ECO:0000256" key="6">
    <source>
        <dbReference type="ARBA" id="ARBA00023211"/>
    </source>
</evidence>
<evidence type="ECO:0000256" key="1">
    <source>
        <dbReference type="ARBA" id="ARBA00004271"/>
    </source>
</evidence>
<dbReference type="AlphaFoldDB" id="A0AAP0J653"/>
<dbReference type="InterPro" id="IPR014710">
    <property type="entry name" value="RmlC-like_jellyroll"/>
</dbReference>
<sequence length="136" mass="14956">MGGATTVSGDIPKGTQLDNGFITTANVLISKSINKGKVFLFPRGLVFQKNNGEVPAAVIARFNSQLDETVSIPLTLFAATPPVPDYVLPKTFQVGTKEIEKIKFRLAPKKWLICHSSAWSRKKIVILESVREKESE</sequence>
<reference evidence="9 10" key="1">
    <citation type="submission" date="2024-01" db="EMBL/GenBank/DDBJ databases">
        <title>Genome assemblies of Stephania.</title>
        <authorList>
            <person name="Yang L."/>
        </authorList>
    </citation>
    <scope>NUCLEOTIDE SEQUENCE [LARGE SCALE GENOMIC DNA]</scope>
    <source>
        <strain evidence="9">YNDBR</strain>
        <tissue evidence="9">Leaf</tissue>
    </source>
</reference>
<evidence type="ECO:0000256" key="7">
    <source>
        <dbReference type="RuleBase" id="RU366015"/>
    </source>
</evidence>
<dbReference type="InterPro" id="IPR001929">
    <property type="entry name" value="Germin"/>
</dbReference>
<dbReference type="GO" id="GO:0030145">
    <property type="term" value="F:manganese ion binding"/>
    <property type="evidence" value="ECO:0007669"/>
    <property type="project" value="UniProtKB-UniRule"/>
</dbReference>
<dbReference type="GO" id="GO:0048046">
    <property type="term" value="C:apoplast"/>
    <property type="evidence" value="ECO:0007669"/>
    <property type="project" value="UniProtKB-SubCell"/>
</dbReference>